<evidence type="ECO:0000256" key="1">
    <source>
        <dbReference type="SAM" id="MobiDB-lite"/>
    </source>
</evidence>
<dbReference type="InterPro" id="IPR003903">
    <property type="entry name" value="UIM_dom"/>
</dbReference>
<feature type="compositionally biased region" description="Basic and acidic residues" evidence="1">
    <location>
        <begin position="1236"/>
        <end position="1248"/>
    </location>
</feature>
<dbReference type="OrthoDB" id="5508674at2759"/>
<name>A0A317SP92_9PEZI</name>
<dbReference type="Proteomes" id="UP000246991">
    <property type="component" value="Unassembled WGS sequence"/>
</dbReference>
<feature type="region of interest" description="Disordered" evidence="1">
    <location>
        <begin position="1465"/>
        <end position="1503"/>
    </location>
</feature>
<feature type="compositionally biased region" description="Basic and acidic residues" evidence="1">
    <location>
        <begin position="1358"/>
        <end position="1367"/>
    </location>
</feature>
<feature type="region of interest" description="Disordered" evidence="1">
    <location>
        <begin position="337"/>
        <end position="375"/>
    </location>
</feature>
<feature type="compositionally biased region" description="Basic and acidic residues" evidence="1">
    <location>
        <begin position="1133"/>
        <end position="1144"/>
    </location>
</feature>
<dbReference type="EMBL" id="PYWC01000046">
    <property type="protein sequence ID" value="PWW75417.1"/>
    <property type="molecule type" value="Genomic_DNA"/>
</dbReference>
<gene>
    <name evidence="2" type="ORF">C7212DRAFT_364587</name>
</gene>
<feature type="region of interest" description="Disordered" evidence="1">
    <location>
        <begin position="1086"/>
        <end position="1421"/>
    </location>
</feature>
<dbReference type="PROSITE" id="PS50330">
    <property type="entry name" value="UIM"/>
    <property type="match status" value="1"/>
</dbReference>
<feature type="compositionally biased region" description="Pro residues" evidence="1">
    <location>
        <begin position="1158"/>
        <end position="1176"/>
    </location>
</feature>
<feature type="region of interest" description="Disordered" evidence="1">
    <location>
        <begin position="1"/>
        <end position="100"/>
    </location>
</feature>
<comment type="caution">
    <text evidence="2">The sequence shown here is derived from an EMBL/GenBank/DDBJ whole genome shotgun (WGS) entry which is preliminary data.</text>
</comment>
<feature type="region of interest" description="Disordered" evidence="1">
    <location>
        <begin position="1519"/>
        <end position="1576"/>
    </location>
</feature>
<organism evidence="2 3">
    <name type="scientific">Tuber magnatum</name>
    <name type="common">white Piedmont truffle</name>
    <dbReference type="NCBI Taxonomy" id="42249"/>
    <lineage>
        <taxon>Eukaryota</taxon>
        <taxon>Fungi</taxon>
        <taxon>Dikarya</taxon>
        <taxon>Ascomycota</taxon>
        <taxon>Pezizomycotina</taxon>
        <taxon>Pezizomycetes</taxon>
        <taxon>Pezizales</taxon>
        <taxon>Tuberaceae</taxon>
        <taxon>Tuber</taxon>
    </lineage>
</organism>
<feature type="region of interest" description="Disordered" evidence="1">
    <location>
        <begin position="136"/>
        <end position="229"/>
    </location>
</feature>
<feature type="compositionally biased region" description="Basic and acidic residues" evidence="1">
    <location>
        <begin position="1482"/>
        <end position="1493"/>
    </location>
</feature>
<evidence type="ECO:0000313" key="2">
    <source>
        <dbReference type="EMBL" id="PWW75417.1"/>
    </source>
</evidence>
<proteinExistence type="predicted"/>
<evidence type="ECO:0000313" key="3">
    <source>
        <dbReference type="Proteomes" id="UP000246991"/>
    </source>
</evidence>
<protein>
    <submittedName>
        <fullName evidence="2">Uncharacterized protein</fullName>
    </submittedName>
</protein>
<feature type="compositionally biased region" description="Basic and acidic residues" evidence="1">
    <location>
        <begin position="1"/>
        <end position="14"/>
    </location>
</feature>
<sequence>MSVENRSHTPEEAAKGSPISSLVNDNLVDSTPITSTLGGTIASPMSGRSPTKHVGEMSAWDTAPGTVAAGETPGGGSSWVAQVGARSAISPPSTSRLGRLSGPYVPPRGPEAYGPSFMSGVAGIWPTDNGAQLSPCSIPGAQESANNPAKSPASFEISVKSSSPGEAPLQFQPEDYIDELAAPADSAAVEIPQSTGDRKPFGATKPPSASDEASANAGAWGPEPMARGEAREQVAFAQYQHPMAKEINNGLGRASSTHPLLKTQEHVVPPLPNESAIGEEPVGEETCSPQDSMDTSRLQTPTDHTFDYQFPSDDQVQARARTAGRVLFTREDANFYNMQDSDDEMPPANGAAGRKAGRPTSAIPAATSLPPNGRRRRCISPEAALSTLDPAYRFLDKAALYPPCPPLNLFARKAPLPPDESQDARGMFPELQKPKNVSIYDFIDRICSQGEDKQVAINAKSVEDFVKAYYIQGPHGSPMLNNPPTGAIPQVQISDEWFPASVVERYRIERVIRLLDLDISPPTRAALFWILIERQTERTRALLRFFAQYPEPNLQDVENKLISWGYLPRDDEDWAAPRKDMSLMDPKEVVKLGVLKETQEILDALRGAAGSQKKLRFLLPFIAKYSSHNMTFFGLMGSEKMIELVGELCNGLKAGEGESPLPSFDIQMGLWTLLRDLKPSMLMARFTSLFDVEYLYVATHHGEVQPDILEMVASVMAPILKGASDHDGIAGRREIPEEVKKSLEQTGDLKIARYLDAQLPPVVTPTAWDLAAPRRARKQRYQEEQERLNAEKLAEHKKVMITRVEFMEDDIDRDLAVRPAEIYSPKRRDRMIQEKKARVSIPSAKYAVMGGSVVPEREAETPPETLTETTNAQPRLTRNRLMQDVLDEAAGPPVYRNEMTAEELSAVIAPKVTKTTKVTGNPVASGVPKEVSLASPITRRPGGPSGRKRSPPVLGNLMREPCSDTSSLVSVEDDGEEDRGQVQSWPRRARQGTPQSDNHAESARIREGDIPPANTSWRPSPQLPGRWSSPVHLAVGSDPSVPGSILPDVDGGCNEMDEEPPRKKLFRASKEVKRQIIGEYEGAQVSVTSQAQKATPTKAGPVPSPAHIPVMRQKKQTGDRKKGEGVTLPPTPGKEKACGRRINGEEESDISDEDATPQPLPTLKPKVCTPPLPPASQPLQRSPWKRHLKRGYKGDCSPSNSDDDGDTLHSPETHPNNKRRKISDKSKGKGPRRNAVKTEKPRLTEKEPAGVTKAARGQKWKLGRVAVSKSGRDTVDESEGDWLRGQPPIEVPHVQQTTNENESDISDEDETPKAASAITERKLQTPPRLSPVVPAVRRSPRKPQPMQKYKCDSSSTDEGSHSGHGADDSYAPHTSHQAKRAKLTEDAINKGSYQIATEGRKLPPAPPPPDAETKPVTKTAAEKAATRLEAAKKAAVTRTANHKAFVDRITAELVAEAQRAADAGGYRPGAVTQTQIKRRVKREKERVRREAAQKKLGAAAKRDQAAEAKKIAAAWKQAAATKRPTAGTAAKRATVGARVPESKPASSRGTRAGRKGKVGGVQITNEKGTAKERMAKARAELEAAEVALAAEFAADLPSGDEEHSAESEEESLEEAHSVGGSDGLGSADEMELELALEISRQEEDDRTKGEAAEHELEASERN</sequence>
<accession>A0A317SP92</accession>
<reference evidence="2 3" key="1">
    <citation type="submission" date="2018-03" db="EMBL/GenBank/DDBJ databases">
        <title>Genomes of Pezizomycetes fungi and the evolution of truffles.</title>
        <authorList>
            <person name="Murat C."/>
            <person name="Payen T."/>
            <person name="Noel B."/>
            <person name="Kuo A."/>
            <person name="Martin F.M."/>
        </authorList>
    </citation>
    <scope>NUCLEOTIDE SEQUENCE [LARGE SCALE GENOMIC DNA]</scope>
    <source>
        <strain evidence="2">091103-1</strain>
    </source>
</reference>
<feature type="compositionally biased region" description="Polar residues" evidence="1">
    <location>
        <begin position="287"/>
        <end position="297"/>
    </location>
</feature>
<feature type="region of interest" description="Disordered" evidence="1">
    <location>
        <begin position="919"/>
        <end position="1067"/>
    </location>
</feature>
<feature type="compositionally biased region" description="Acidic residues" evidence="1">
    <location>
        <begin position="1301"/>
        <end position="1310"/>
    </location>
</feature>
<feature type="region of interest" description="Disordered" evidence="1">
    <location>
        <begin position="1592"/>
        <end position="1662"/>
    </location>
</feature>
<feature type="compositionally biased region" description="Polar residues" evidence="1">
    <location>
        <begin position="18"/>
        <end position="38"/>
    </location>
</feature>
<feature type="compositionally biased region" description="Basic and acidic residues" evidence="1">
    <location>
        <begin position="1639"/>
        <end position="1662"/>
    </location>
</feature>
<feature type="compositionally biased region" description="Polar residues" evidence="1">
    <location>
        <begin position="1086"/>
        <end position="1095"/>
    </location>
</feature>
<feature type="compositionally biased region" description="Basic and acidic residues" evidence="1">
    <location>
        <begin position="1411"/>
        <end position="1421"/>
    </location>
</feature>
<keyword evidence="3" id="KW-1185">Reference proteome</keyword>
<feature type="region of interest" description="Disordered" evidence="1">
    <location>
        <begin position="270"/>
        <end position="297"/>
    </location>
</feature>
<feature type="compositionally biased region" description="Basic residues" evidence="1">
    <location>
        <begin position="1216"/>
        <end position="1235"/>
    </location>
</feature>
<feature type="compositionally biased region" description="Basic and acidic residues" evidence="1">
    <location>
        <begin position="998"/>
        <end position="1009"/>
    </location>
</feature>
<feature type="compositionally biased region" description="Acidic residues" evidence="1">
    <location>
        <begin position="1145"/>
        <end position="1155"/>
    </location>
</feature>